<feature type="domain" description="C2" evidence="11">
    <location>
        <begin position="888"/>
        <end position="1004"/>
    </location>
</feature>
<evidence type="ECO:0000259" key="9">
    <source>
        <dbReference type="PROSITE" id="PS01179"/>
    </source>
</evidence>
<evidence type="ECO:0000313" key="13">
    <source>
        <dbReference type="Proteomes" id="UP000710432"/>
    </source>
</evidence>
<dbReference type="PANTHER" id="PTHR46291">
    <property type="entry name" value="C2 DOMAIN-CONTAINING PROTEIN"/>
    <property type="match status" value="1"/>
</dbReference>
<name>A0A8J6GNU2_MICOH</name>
<dbReference type="FunFam" id="2.60.40.150:FF:000172">
    <property type="entry name" value="C2 calcium-dependent domain-containing protein 4C"/>
    <property type="match status" value="1"/>
</dbReference>
<evidence type="ECO:0000256" key="8">
    <source>
        <dbReference type="SAM" id="MobiDB-lite"/>
    </source>
</evidence>
<dbReference type="EMBL" id="JAATJU010021265">
    <property type="protein sequence ID" value="KAH0514216.1"/>
    <property type="molecule type" value="Genomic_DNA"/>
</dbReference>
<dbReference type="PRINTS" id="PR00629">
    <property type="entry name" value="SHCPIDOMAIN"/>
</dbReference>
<dbReference type="SMART" id="SM00239">
    <property type="entry name" value="C2"/>
    <property type="match status" value="1"/>
</dbReference>
<feature type="region of interest" description="Disordered" evidence="8">
    <location>
        <begin position="352"/>
        <end position="382"/>
    </location>
</feature>
<reference evidence="12" key="1">
    <citation type="submission" date="2020-03" db="EMBL/GenBank/DDBJ databases">
        <title>Studies in the Genomics of Life Span.</title>
        <authorList>
            <person name="Glass D."/>
        </authorList>
    </citation>
    <scope>NUCLEOTIDE SEQUENCE</scope>
    <source>
        <strain evidence="12">LTLLF</strain>
        <tissue evidence="12">Muscle</tissue>
    </source>
</reference>
<dbReference type="SUPFAM" id="SSF55550">
    <property type="entry name" value="SH2 domain"/>
    <property type="match status" value="1"/>
</dbReference>
<dbReference type="PROSITE" id="PS50004">
    <property type="entry name" value="C2"/>
    <property type="match status" value="1"/>
</dbReference>
<proteinExistence type="inferred from homology"/>
<evidence type="ECO:0000256" key="2">
    <source>
        <dbReference type="ARBA" id="ARBA00022999"/>
    </source>
</evidence>
<gene>
    <name evidence="12" type="ORF">LTLLF_136580</name>
</gene>
<dbReference type="Pfam" id="PF00168">
    <property type="entry name" value="C2"/>
    <property type="match status" value="1"/>
</dbReference>
<dbReference type="Pfam" id="PF00640">
    <property type="entry name" value="PID"/>
    <property type="match status" value="1"/>
</dbReference>
<comment type="similarity">
    <text evidence="3">Belongs to the C2CD4 family.</text>
</comment>
<dbReference type="SUPFAM" id="SSF50729">
    <property type="entry name" value="PH domain-like"/>
    <property type="match status" value="1"/>
</dbReference>
<dbReference type="SMART" id="SM00462">
    <property type="entry name" value="PTB"/>
    <property type="match status" value="1"/>
</dbReference>
<dbReference type="CDD" id="cd00030">
    <property type="entry name" value="C2"/>
    <property type="match status" value="1"/>
</dbReference>
<feature type="domain" description="SH2" evidence="10">
    <location>
        <begin position="478"/>
        <end position="569"/>
    </location>
</feature>
<evidence type="ECO:0000256" key="4">
    <source>
        <dbReference type="ARBA" id="ARBA00073035"/>
    </source>
</evidence>
<feature type="region of interest" description="Disordered" evidence="8">
    <location>
        <begin position="756"/>
        <end position="810"/>
    </location>
</feature>
<dbReference type="InterPro" id="IPR006019">
    <property type="entry name" value="PID_Shc-like"/>
</dbReference>
<dbReference type="Gene3D" id="3.30.505.10">
    <property type="entry name" value="SH2 domain"/>
    <property type="match status" value="1"/>
</dbReference>
<evidence type="ECO:0000256" key="6">
    <source>
        <dbReference type="ARBA" id="ARBA00080990"/>
    </source>
</evidence>
<feature type="compositionally biased region" description="Polar residues" evidence="8">
    <location>
        <begin position="797"/>
        <end position="810"/>
    </location>
</feature>
<dbReference type="AlphaFoldDB" id="A0A8J6GNU2"/>
<evidence type="ECO:0000259" key="11">
    <source>
        <dbReference type="PROSITE" id="PS50004"/>
    </source>
</evidence>
<evidence type="ECO:0000259" key="10">
    <source>
        <dbReference type="PROSITE" id="PS50001"/>
    </source>
</evidence>
<dbReference type="InterPro" id="IPR000008">
    <property type="entry name" value="C2_dom"/>
</dbReference>
<evidence type="ECO:0000313" key="12">
    <source>
        <dbReference type="EMBL" id="KAH0514216.1"/>
    </source>
</evidence>
<dbReference type="PROSITE" id="PS50001">
    <property type="entry name" value="SH2"/>
    <property type="match status" value="1"/>
</dbReference>
<dbReference type="CDD" id="cd09925">
    <property type="entry name" value="SH2_SHC"/>
    <property type="match status" value="1"/>
</dbReference>
<keyword evidence="1" id="KW-0597">Phosphoprotein</keyword>
<evidence type="ECO:0000256" key="5">
    <source>
        <dbReference type="ARBA" id="ARBA00080964"/>
    </source>
</evidence>
<protein>
    <recommendedName>
        <fullName evidence="4">C2 calcium-dependent domain-containing protein 4C</fullName>
    </recommendedName>
    <alternativeName>
        <fullName evidence="6">Nuclear-localized factor 3</fullName>
    </alternativeName>
    <alternativeName>
        <fullName evidence="5">Protein FAM148C</fullName>
    </alternativeName>
</protein>
<dbReference type="Gene3D" id="2.60.40.150">
    <property type="entry name" value="C2 domain"/>
    <property type="match status" value="1"/>
</dbReference>
<dbReference type="InterPro" id="IPR000980">
    <property type="entry name" value="SH2"/>
</dbReference>
<dbReference type="InterPro" id="IPR043549">
    <property type="entry name" value="C2C4C/C2C4D"/>
</dbReference>
<feature type="compositionally biased region" description="Gly residues" evidence="8">
    <location>
        <begin position="772"/>
        <end position="786"/>
    </location>
</feature>
<dbReference type="InterPro" id="IPR035676">
    <property type="entry name" value="SHC_SH2"/>
</dbReference>
<dbReference type="CDD" id="cd01209">
    <property type="entry name" value="PTB_Shc"/>
    <property type="match status" value="1"/>
</dbReference>
<dbReference type="FunFam" id="2.30.29.30:FF:000036">
    <property type="entry name" value="SHC-transforming protein 1 isoform 3"/>
    <property type="match status" value="1"/>
</dbReference>
<dbReference type="Gene3D" id="2.30.29.30">
    <property type="entry name" value="Pleckstrin-homology domain (PH domain)/Phosphotyrosine-binding domain (PTB)"/>
    <property type="match status" value="1"/>
</dbReference>
<feature type="region of interest" description="Disordered" evidence="8">
    <location>
        <begin position="832"/>
        <end position="885"/>
    </location>
</feature>
<dbReference type="FunFam" id="3.30.505.10:FF:000005">
    <property type="entry name" value="SHC-transforming protein 1 isoform 3"/>
    <property type="match status" value="1"/>
</dbReference>
<sequence length="1004" mass="107601">MTQGPGGRAAPEPEAPTTFCALLPRMPQWKFAAPGGFLGRGPAAARAAGAAEAQPEPGVPALTAVLGACEPRCAAPCPLPALGRCRGSGTRCARGTPDVADEWARKGGFIHKPAHGWLHPDARVLGPGVSYIVRYMGCIEVLRSMRSLDFNTRTQVTREAINRLHEAVPGIRGSWKKKAPNKALASILGKSNLRFAGMSISINISVDGLNLSVPATRQIIANHHMQSISFASGGDTDMTDYVAYVAKDPINQRACHILECCEGLAQSIISTVGQAFELRFKQYLHSPPKAIVPPERLTGLEESAWGDDDEAMDHNYYNSIPGKEPPLGGLVDSRLAVTQPCALATLGGLGQGMSPARRDARGLPRDMGPSGTAPPGDGYVQADARGPHDYEEHLYVNTQGLDAMESEDMFEAPLLPEDSPKKDLFDMRPFEDALKLHECTVATGITAAPFPLEDQWPSPPTRRAPIAPTEEQLSQEPWYHGRMSRRAAEKLLRADGDFLVRDSITNPGQYVLTGMHAGQPKHLLLVDPEGVVRTKDVLFESISHLIDYHLKNGLPIVAAESELHLRGVVSREPLPGLLPVVLMRKTNMWFLERLRGSGDNGASRGVGGEAGDKASKGPLYSNVLTPDKIPDFFIPPKLPSGPPEAEGQADLGPSTSEQNLASPGPRRAPRSPRLPVKLASESRSLLKAATRHVIQIESAEDWTAEEATNADPQAQGAMSLPSVPKAQTSYGFATLAESPHTRRKESLFHSEHGALAQVGSPGAGRRRAGAKANGGNGGPREAGGGLMSPSRYFSGGESDTGSSAESSPFGSPLLSRSVSLLKGFAQDSQAKVSQLKHSVGRHGSLSADDSTPDTSPGVRRRLTRKATPEPGPESGQAPRGEHTVRMGTRGSVRLLAEYEAAQARLRVRLLAAEGLYDRPCDARSINCCVGLCLVPGKLQKQRSTIIKNSRHPIFNEDFFFDGLGPASVRKLALRIKVVNKGSSLKRDTILGEEELPLTSLLPFL</sequence>
<dbReference type="InterPro" id="IPR006020">
    <property type="entry name" value="PTB/PI_dom"/>
</dbReference>
<evidence type="ECO:0000256" key="7">
    <source>
        <dbReference type="PROSITE-ProRule" id="PRU00191"/>
    </source>
</evidence>
<keyword evidence="2 7" id="KW-0727">SH2 domain</keyword>
<feature type="domain" description="PID" evidence="9">
    <location>
        <begin position="125"/>
        <end position="307"/>
    </location>
</feature>
<dbReference type="PROSITE" id="PS01179">
    <property type="entry name" value="PID"/>
    <property type="match status" value="1"/>
</dbReference>
<organism evidence="12 13">
    <name type="scientific">Microtus ochrogaster</name>
    <name type="common">Prairie vole</name>
    <dbReference type="NCBI Taxonomy" id="79684"/>
    <lineage>
        <taxon>Eukaryota</taxon>
        <taxon>Metazoa</taxon>
        <taxon>Chordata</taxon>
        <taxon>Craniata</taxon>
        <taxon>Vertebrata</taxon>
        <taxon>Euteleostomi</taxon>
        <taxon>Mammalia</taxon>
        <taxon>Eutheria</taxon>
        <taxon>Euarchontoglires</taxon>
        <taxon>Glires</taxon>
        <taxon>Rodentia</taxon>
        <taxon>Myomorpha</taxon>
        <taxon>Muroidea</taxon>
        <taxon>Cricetidae</taxon>
        <taxon>Arvicolinae</taxon>
        <taxon>Microtus</taxon>
    </lineage>
</organism>
<accession>A0A8J6GNU2</accession>
<dbReference type="InterPro" id="IPR036860">
    <property type="entry name" value="SH2_dom_sf"/>
</dbReference>
<dbReference type="GO" id="GO:0035556">
    <property type="term" value="P:intracellular signal transduction"/>
    <property type="evidence" value="ECO:0007669"/>
    <property type="project" value="InterPro"/>
</dbReference>
<evidence type="ECO:0000256" key="1">
    <source>
        <dbReference type="ARBA" id="ARBA00022553"/>
    </source>
</evidence>
<dbReference type="Proteomes" id="UP000710432">
    <property type="component" value="Unassembled WGS sequence"/>
</dbReference>
<feature type="region of interest" description="Disordered" evidence="8">
    <location>
        <begin position="600"/>
        <end position="673"/>
    </location>
</feature>
<dbReference type="SUPFAM" id="SSF49562">
    <property type="entry name" value="C2 domain (Calcium/lipid-binding domain, CaLB)"/>
    <property type="match status" value="1"/>
</dbReference>
<dbReference type="Pfam" id="PF00017">
    <property type="entry name" value="SH2"/>
    <property type="match status" value="1"/>
</dbReference>
<comment type="caution">
    <text evidence="12">The sequence shown here is derived from an EMBL/GenBank/DDBJ whole genome shotgun (WGS) entry which is preliminary data.</text>
</comment>
<dbReference type="SMART" id="SM00252">
    <property type="entry name" value="SH2"/>
    <property type="match status" value="1"/>
</dbReference>
<dbReference type="InterPro" id="IPR035892">
    <property type="entry name" value="C2_domain_sf"/>
</dbReference>
<dbReference type="InterPro" id="IPR011993">
    <property type="entry name" value="PH-like_dom_sf"/>
</dbReference>
<dbReference type="PANTHER" id="PTHR46291:SF5">
    <property type="entry name" value="C2 CALCIUM-DEPENDENT DOMAIN-CONTAINING PROTEIN 4C"/>
    <property type="match status" value="1"/>
</dbReference>
<evidence type="ECO:0000256" key="3">
    <source>
        <dbReference type="ARBA" id="ARBA00061319"/>
    </source>
</evidence>
<feature type="compositionally biased region" description="Low complexity" evidence="8">
    <location>
        <begin position="660"/>
        <end position="673"/>
    </location>
</feature>
<dbReference type="PRINTS" id="PR00401">
    <property type="entry name" value="SH2DOMAIN"/>
</dbReference>